<dbReference type="Gene3D" id="3.30.70.120">
    <property type="match status" value="2"/>
</dbReference>
<dbReference type="PANTHER" id="PTHR35983:SF1">
    <property type="entry name" value="UPF0166 PROTEIN TM_0021"/>
    <property type="match status" value="1"/>
</dbReference>
<evidence type="ECO:0000313" key="3">
    <source>
        <dbReference type="Proteomes" id="UP001310386"/>
    </source>
</evidence>
<dbReference type="SUPFAM" id="SSF54913">
    <property type="entry name" value="GlnB-like"/>
    <property type="match status" value="2"/>
</dbReference>
<dbReference type="EMBL" id="JAYJLD010000008">
    <property type="protein sequence ID" value="MEB3101423.1"/>
    <property type="molecule type" value="Genomic_DNA"/>
</dbReference>
<gene>
    <name evidence="2" type="ORF">VF724_07065</name>
</gene>
<reference evidence="2" key="1">
    <citation type="submission" date="2023-12" db="EMBL/GenBank/DDBJ databases">
        <title>Fervidustalea candida gen. nov., sp. nov., a novel member of the family Paenibacillaceae isolated from a geothermal area.</title>
        <authorList>
            <person name="Li W.-J."/>
            <person name="Jiao J.-Y."/>
            <person name="Chen Y."/>
        </authorList>
    </citation>
    <scope>NUCLEOTIDE SEQUENCE</scope>
    <source>
        <strain evidence="2">SYSU GA230002</strain>
    </source>
</reference>
<organism evidence="2 3">
    <name type="scientific">Ferviditalea candida</name>
    <dbReference type="NCBI Taxonomy" id="3108399"/>
    <lineage>
        <taxon>Bacteria</taxon>
        <taxon>Bacillati</taxon>
        <taxon>Bacillota</taxon>
        <taxon>Bacilli</taxon>
        <taxon>Bacillales</taxon>
        <taxon>Paenibacillaceae</taxon>
        <taxon>Ferviditalea</taxon>
    </lineage>
</organism>
<dbReference type="Pfam" id="PF02641">
    <property type="entry name" value="DUF190"/>
    <property type="match status" value="2"/>
</dbReference>
<dbReference type="RefSeq" id="WP_371753543.1">
    <property type="nucleotide sequence ID" value="NZ_JAYJLD010000008.1"/>
</dbReference>
<name>A0ABU5ZFY6_9BACL</name>
<dbReference type="InterPro" id="IPR011322">
    <property type="entry name" value="N-reg_PII-like_a/b"/>
</dbReference>
<protein>
    <submittedName>
        <fullName evidence="2">DUF190 domain-containing protein</fullName>
    </submittedName>
</protein>
<dbReference type="InterPro" id="IPR003793">
    <property type="entry name" value="UPF0166"/>
</dbReference>
<evidence type="ECO:0000256" key="1">
    <source>
        <dbReference type="ARBA" id="ARBA00010554"/>
    </source>
</evidence>
<accession>A0ABU5ZFY6</accession>
<comment type="caution">
    <text evidence="2">The sequence shown here is derived from an EMBL/GenBank/DDBJ whole genome shotgun (WGS) entry which is preliminary data.</text>
</comment>
<proteinExistence type="inferred from homology"/>
<dbReference type="InterPro" id="IPR015867">
    <property type="entry name" value="N-reg_PII/ATP_PRibTrfase_C"/>
</dbReference>
<sequence>MNQLLQIVVGELESGKSEWKTLYAEVVQVLWKHGFSGATVFRSDEGIGEKDDIRAFILEDVQFNNLPIVIETVERADRIHSVLPELRSIIPHGEMAIMNAYSLMEEELPVKHNEALMLKIYIKEKSSWFSRALYEEILDMFQKRDLIWTTVTKGIEGFGRDHVIHKQSLFSFSSQVPIVIESVGKAEVIQEIIPELRERVKEGMVIAVSVQVVIDR</sequence>
<dbReference type="PANTHER" id="PTHR35983">
    <property type="entry name" value="UPF0166 PROTEIN TM_0021"/>
    <property type="match status" value="1"/>
</dbReference>
<dbReference type="Proteomes" id="UP001310386">
    <property type="component" value="Unassembled WGS sequence"/>
</dbReference>
<evidence type="ECO:0000313" key="2">
    <source>
        <dbReference type="EMBL" id="MEB3101423.1"/>
    </source>
</evidence>
<comment type="similarity">
    <text evidence="1">Belongs to the UPF0166 family.</text>
</comment>
<keyword evidence="3" id="KW-1185">Reference proteome</keyword>